<proteinExistence type="predicted"/>
<dbReference type="AlphaFoldDB" id="A0A1L4FRG0"/>
<sequence length="271" mass="31196">MEKLTIKNQSELLEFLNQDYINNLFFIGDLIEFGFDDPSVKSYGFYENNKLKAAIMLFHSTLLISDPDNFISKEELIEFIKNQSVSNIIVEQECAQHINELIKKDYQIEIKQEEILVLNRPITQEGFISNFANRDDLSLIIDGRKTIEEFKGVSAQGLKLDYLQRTYDTGFYVPFIIKEQNIVASHASVACMTPKAAMIGGVYTLKEHRKKGYASDCVLNLCKWLQDKHKTPVLFFDNPLAGSVYKKIGFEHFGWLNVMILKEKGDKNEKN</sequence>
<dbReference type="KEGG" id="mpul:BLA55_00615"/>
<evidence type="ECO:0000313" key="3">
    <source>
        <dbReference type="Proteomes" id="UP000184322"/>
    </source>
</evidence>
<keyword evidence="3" id="KW-1185">Reference proteome</keyword>
<evidence type="ECO:0000313" key="2">
    <source>
        <dbReference type="EMBL" id="APJ38192.1"/>
    </source>
</evidence>
<evidence type="ECO:0000259" key="1">
    <source>
        <dbReference type="PROSITE" id="PS51186"/>
    </source>
</evidence>
<name>A0A1L4FRG0_9BACT</name>
<dbReference type="InterPro" id="IPR000182">
    <property type="entry name" value="GNAT_dom"/>
</dbReference>
<protein>
    <recommendedName>
        <fullName evidence="1">N-acetyltransferase domain-containing protein</fullName>
    </recommendedName>
</protein>
<dbReference type="EMBL" id="CP017813">
    <property type="protein sequence ID" value="APJ38192.1"/>
    <property type="molecule type" value="Genomic_DNA"/>
</dbReference>
<dbReference type="Pfam" id="PF08445">
    <property type="entry name" value="FR47"/>
    <property type="match status" value="1"/>
</dbReference>
<dbReference type="Gene3D" id="3.40.630.30">
    <property type="match status" value="1"/>
</dbReference>
<dbReference type="RefSeq" id="WP_073372197.1">
    <property type="nucleotide sequence ID" value="NZ_CP017813.1"/>
</dbReference>
<dbReference type="PROSITE" id="PS51186">
    <property type="entry name" value="GNAT"/>
    <property type="match status" value="1"/>
</dbReference>
<dbReference type="InterPro" id="IPR016181">
    <property type="entry name" value="Acyl_CoA_acyltransferase"/>
</dbReference>
<feature type="domain" description="N-acetyltransferase" evidence="1">
    <location>
        <begin position="117"/>
        <end position="271"/>
    </location>
</feature>
<dbReference type="OrthoDB" id="248489at2"/>
<dbReference type="Proteomes" id="UP000184322">
    <property type="component" value="Chromosome"/>
</dbReference>
<accession>A0A1L4FRG0</accession>
<dbReference type="InterPro" id="IPR013653">
    <property type="entry name" value="GCN5-like_dom"/>
</dbReference>
<reference evidence="3" key="1">
    <citation type="submission" date="2016-10" db="EMBL/GenBank/DDBJ databases">
        <authorList>
            <person name="Beylefeld A."/>
            <person name="Abolnik C."/>
        </authorList>
    </citation>
    <scope>NUCLEOTIDE SEQUENCE [LARGE SCALE GENOMIC DNA]</scope>
    <source>
        <strain evidence="3">B359_6</strain>
    </source>
</reference>
<gene>
    <name evidence="2" type="ORF">BLA55_00615</name>
</gene>
<dbReference type="STRING" id="48003.BLA55_00615"/>
<organism evidence="2 3">
    <name type="scientific">Mycoplasmopsis pullorum</name>
    <dbReference type="NCBI Taxonomy" id="48003"/>
    <lineage>
        <taxon>Bacteria</taxon>
        <taxon>Bacillati</taxon>
        <taxon>Mycoplasmatota</taxon>
        <taxon>Mycoplasmoidales</taxon>
        <taxon>Metamycoplasmataceae</taxon>
        <taxon>Mycoplasmopsis</taxon>
    </lineage>
</organism>
<dbReference type="GO" id="GO:0016747">
    <property type="term" value="F:acyltransferase activity, transferring groups other than amino-acyl groups"/>
    <property type="evidence" value="ECO:0007669"/>
    <property type="project" value="InterPro"/>
</dbReference>
<dbReference type="SUPFAM" id="SSF55729">
    <property type="entry name" value="Acyl-CoA N-acyltransferases (Nat)"/>
    <property type="match status" value="1"/>
</dbReference>